<feature type="non-terminal residue" evidence="1">
    <location>
        <position position="59"/>
    </location>
</feature>
<organism evidence="1 2">
    <name type="scientific">Paragonimus skrjabini miyazakii</name>
    <dbReference type="NCBI Taxonomy" id="59628"/>
    <lineage>
        <taxon>Eukaryota</taxon>
        <taxon>Metazoa</taxon>
        <taxon>Spiralia</taxon>
        <taxon>Lophotrochozoa</taxon>
        <taxon>Platyhelminthes</taxon>
        <taxon>Trematoda</taxon>
        <taxon>Digenea</taxon>
        <taxon>Plagiorchiida</taxon>
        <taxon>Troglotremata</taxon>
        <taxon>Troglotrematidae</taxon>
        <taxon>Paragonimus</taxon>
    </lineage>
</organism>
<dbReference type="Proteomes" id="UP000822476">
    <property type="component" value="Unassembled WGS sequence"/>
</dbReference>
<keyword evidence="2" id="KW-1185">Reference proteome</keyword>
<evidence type="ECO:0000313" key="1">
    <source>
        <dbReference type="EMBL" id="KAF7261069.1"/>
    </source>
</evidence>
<dbReference type="EMBL" id="JTDE01000500">
    <property type="protein sequence ID" value="KAF7261069.1"/>
    <property type="molecule type" value="Genomic_DNA"/>
</dbReference>
<sequence length="59" mass="6828">DLYFTHRFTQNLRRIAKSAKYRKVCLRKSTEIFHGDIDSTAIPSNFPTLNKPSCRLTGL</sequence>
<gene>
    <name evidence="1" type="ORF">EG68_01675</name>
</gene>
<reference evidence="1" key="1">
    <citation type="submission" date="2019-07" db="EMBL/GenBank/DDBJ databases">
        <title>Annotation for the trematode Paragonimus miyazaki's.</title>
        <authorList>
            <person name="Choi Y.-J."/>
        </authorList>
    </citation>
    <scope>NUCLEOTIDE SEQUENCE</scope>
    <source>
        <strain evidence="1">Japan</strain>
    </source>
</reference>
<name>A0A8S9Z0Y5_9TREM</name>
<dbReference type="AlphaFoldDB" id="A0A8S9Z0Y5"/>
<comment type="caution">
    <text evidence="1">The sequence shown here is derived from an EMBL/GenBank/DDBJ whole genome shotgun (WGS) entry which is preliminary data.</text>
</comment>
<evidence type="ECO:0000313" key="2">
    <source>
        <dbReference type="Proteomes" id="UP000822476"/>
    </source>
</evidence>
<protein>
    <submittedName>
        <fullName evidence="1">Uncharacterized protein</fullName>
    </submittedName>
</protein>
<accession>A0A8S9Z0Y5</accession>
<proteinExistence type="predicted"/>